<evidence type="ECO:0000256" key="1">
    <source>
        <dbReference type="ARBA" id="ARBA00001231"/>
    </source>
</evidence>
<comment type="caution">
    <text evidence="12">The sequence shown here is derived from an EMBL/GenBank/DDBJ whole genome shotgun (WGS) entry which is preliminary data.</text>
</comment>
<dbReference type="GO" id="GO:0016020">
    <property type="term" value="C:membrane"/>
    <property type="evidence" value="ECO:0007669"/>
    <property type="project" value="TreeGrafter"/>
</dbReference>
<dbReference type="InterPro" id="IPR015882">
    <property type="entry name" value="HEX_bac_N"/>
</dbReference>
<dbReference type="InterPro" id="IPR015883">
    <property type="entry name" value="Glyco_hydro_20_cat"/>
</dbReference>
<feature type="domain" description="Glycoside hydrolase family 20 catalytic" evidence="10">
    <location>
        <begin position="554"/>
        <end position="597"/>
    </location>
</feature>
<dbReference type="PANTHER" id="PTHR22600">
    <property type="entry name" value="BETA-HEXOSAMINIDASE"/>
    <property type="match status" value="1"/>
</dbReference>
<feature type="signal peptide" evidence="9">
    <location>
        <begin position="1"/>
        <end position="25"/>
    </location>
</feature>
<accession>A0A840RJL6</accession>
<organism evidence="12 13">
    <name type="scientific">Silvimonas terrae</name>
    <dbReference type="NCBI Taxonomy" id="300266"/>
    <lineage>
        <taxon>Bacteria</taxon>
        <taxon>Pseudomonadati</taxon>
        <taxon>Pseudomonadota</taxon>
        <taxon>Betaproteobacteria</taxon>
        <taxon>Neisseriales</taxon>
        <taxon>Chitinibacteraceae</taxon>
        <taxon>Silvimonas</taxon>
    </lineage>
</organism>
<dbReference type="EC" id="3.2.1.52" evidence="3"/>
<comment type="catalytic activity">
    <reaction evidence="1">
        <text>Hydrolysis of terminal non-reducing N-acetyl-D-hexosamine residues in N-acetyl-beta-D-hexosaminides.</text>
        <dbReference type="EC" id="3.2.1.52"/>
    </reaction>
</comment>
<sequence>MNKRALLQPVLAAVLAAGFIHPAQAAAPNTSLPLMPYPAHVTQQAGALPLTGNFSAIATGPDAAALQPALADWLKQLQRQTGIPLTQALADQPGTATLRIKVEQAVADAVPPPDMVESYRLEVTDSGIILTAPQRYGALRGLQTLLQLQTTNSQGVVFPHVLIEDAPRFAWRGLLLDVSRHFIPVADVKRQLDGMAAARLNVLHWHLSDDQGWRIESLRYPKLQQLASDGQFYTQAQIRDVVAYAAQRGIRVVPEVDMPGHASAIVTAYPELAAAPGPYQIERHWGVFRPTLDPTNDDTWQFIGGLLDELTALFPDPYFHIGGDEVNAWQWNHNPQIQSFMQDQHLSDAAALQAWFNARLEKELEQRHRKMVGWDEIFHPDLPKTVMVQSWRGMDSLAQVANAGHPGLLSTGFYLDQPQAAAYHYRNELNPKPETFTAPVSGEAWQSWYFVIPRKRGSALKGSFTLVGDKTHPWRGYIDFDGQTRRAVRDIAWRGNQVSFWLDTWMGETRPVFTVDADPDTASGYFLLGNVAFASTAVRLKGDAPPEGQMPPVLAPDNAAHIQGGEAALWAEIVNPQTLDLRLWPRTFAVAERLWSPAELSDETSLYRRLKVMDRFSTVSVGTLQQAQMENNLRRLVSRGDIGPLRTLAEPVEQAQYYTRLYEKYGAGQYTSAEPLNRFADALPAESFAVHDLQQAVDALSHNRNDAAAQAALAGWFKRWQGNTPAVSQLLDANPALLPLRPVVEYADQVAALGLTLLAHCKSGKPLSAKERRNASTLLQNALSVRDEVVVGAARPVRALLWLTP</sequence>
<dbReference type="Proteomes" id="UP000543030">
    <property type="component" value="Unassembled WGS sequence"/>
</dbReference>
<dbReference type="GO" id="GO:0030203">
    <property type="term" value="P:glycosaminoglycan metabolic process"/>
    <property type="evidence" value="ECO:0007669"/>
    <property type="project" value="TreeGrafter"/>
</dbReference>
<dbReference type="Pfam" id="PF00728">
    <property type="entry name" value="Glyco_hydro_20"/>
    <property type="match status" value="2"/>
</dbReference>
<feature type="domain" description="Glycoside hydrolase family 20 catalytic" evidence="10">
    <location>
        <begin position="169"/>
        <end position="449"/>
    </location>
</feature>
<dbReference type="Gene3D" id="3.30.379.10">
    <property type="entry name" value="Chitobiase/beta-hexosaminidase domain 2-like"/>
    <property type="match status" value="1"/>
</dbReference>
<dbReference type="EMBL" id="JACHHN010000006">
    <property type="protein sequence ID" value="MBB5192413.1"/>
    <property type="molecule type" value="Genomic_DNA"/>
</dbReference>
<protein>
    <recommendedName>
        <fullName evidence="3">beta-N-acetylhexosaminidase</fullName>
        <ecNumber evidence="3">3.2.1.52</ecNumber>
    </recommendedName>
    <alternativeName>
        <fullName evidence="6">Beta-N-acetylhexosaminidase</fullName>
    </alternativeName>
    <alternativeName>
        <fullName evidence="7">N-acetyl-beta-glucosaminidase</fullName>
    </alternativeName>
</protein>
<evidence type="ECO:0000313" key="12">
    <source>
        <dbReference type="EMBL" id="MBB5192413.1"/>
    </source>
</evidence>
<dbReference type="GO" id="GO:0005975">
    <property type="term" value="P:carbohydrate metabolic process"/>
    <property type="evidence" value="ECO:0007669"/>
    <property type="project" value="InterPro"/>
</dbReference>
<keyword evidence="13" id="KW-1185">Reference proteome</keyword>
<dbReference type="AlphaFoldDB" id="A0A840RJL6"/>
<evidence type="ECO:0000256" key="8">
    <source>
        <dbReference type="PIRSR" id="PIRSR625705-1"/>
    </source>
</evidence>
<comment type="similarity">
    <text evidence="2">Belongs to the glycosyl hydrolase 20 family.</text>
</comment>
<reference evidence="12 13" key="1">
    <citation type="submission" date="2020-08" db="EMBL/GenBank/DDBJ databases">
        <title>Genomic Encyclopedia of Type Strains, Phase IV (KMG-IV): sequencing the most valuable type-strain genomes for metagenomic binning, comparative biology and taxonomic classification.</title>
        <authorList>
            <person name="Goeker M."/>
        </authorList>
    </citation>
    <scope>NUCLEOTIDE SEQUENCE [LARGE SCALE GENOMIC DNA]</scope>
    <source>
        <strain evidence="12 13">DSM 18233</strain>
    </source>
</reference>
<feature type="chain" id="PRO_5032554266" description="beta-N-acetylhexosaminidase" evidence="9">
    <location>
        <begin position="26"/>
        <end position="805"/>
    </location>
</feature>
<feature type="domain" description="Beta-hexosaminidase bacterial type N-terminal" evidence="11">
    <location>
        <begin position="33"/>
        <end position="166"/>
    </location>
</feature>
<evidence type="ECO:0000256" key="9">
    <source>
        <dbReference type="SAM" id="SignalP"/>
    </source>
</evidence>
<evidence type="ECO:0000256" key="3">
    <source>
        <dbReference type="ARBA" id="ARBA00012663"/>
    </source>
</evidence>
<evidence type="ECO:0000259" key="10">
    <source>
        <dbReference type="Pfam" id="PF00728"/>
    </source>
</evidence>
<keyword evidence="9" id="KW-0732">Signal</keyword>
<dbReference type="Pfam" id="PF02838">
    <property type="entry name" value="Glyco_hydro_20b"/>
    <property type="match status" value="1"/>
</dbReference>
<dbReference type="RefSeq" id="WP_184102079.1">
    <property type="nucleotide sequence ID" value="NZ_JACHHN010000006.1"/>
</dbReference>
<evidence type="ECO:0000256" key="4">
    <source>
        <dbReference type="ARBA" id="ARBA00022801"/>
    </source>
</evidence>
<keyword evidence="5 12" id="KW-0326">Glycosidase</keyword>
<dbReference type="Gene3D" id="3.20.20.80">
    <property type="entry name" value="Glycosidases"/>
    <property type="match status" value="2"/>
</dbReference>
<dbReference type="InterPro" id="IPR029018">
    <property type="entry name" value="Hex-like_dom2"/>
</dbReference>
<feature type="active site" description="Proton donor" evidence="8">
    <location>
        <position position="325"/>
    </location>
</feature>
<dbReference type="PANTHER" id="PTHR22600:SF57">
    <property type="entry name" value="BETA-N-ACETYLHEXOSAMINIDASE"/>
    <property type="match status" value="1"/>
</dbReference>
<evidence type="ECO:0000256" key="6">
    <source>
        <dbReference type="ARBA" id="ARBA00030512"/>
    </source>
</evidence>
<dbReference type="InterPro" id="IPR025705">
    <property type="entry name" value="Beta_hexosaminidase_sua/sub"/>
</dbReference>
<name>A0A840RJL6_9NEIS</name>
<dbReference type="InterPro" id="IPR017853">
    <property type="entry name" value="GH"/>
</dbReference>
<gene>
    <name evidence="12" type="ORF">HNQ50_003154</name>
</gene>
<evidence type="ECO:0000313" key="13">
    <source>
        <dbReference type="Proteomes" id="UP000543030"/>
    </source>
</evidence>
<proteinExistence type="inferred from homology"/>
<keyword evidence="4 12" id="KW-0378">Hydrolase</keyword>
<evidence type="ECO:0000256" key="5">
    <source>
        <dbReference type="ARBA" id="ARBA00023295"/>
    </source>
</evidence>
<evidence type="ECO:0000256" key="7">
    <source>
        <dbReference type="ARBA" id="ARBA00033000"/>
    </source>
</evidence>
<evidence type="ECO:0000259" key="11">
    <source>
        <dbReference type="Pfam" id="PF02838"/>
    </source>
</evidence>
<dbReference type="PRINTS" id="PR00738">
    <property type="entry name" value="GLHYDRLASE20"/>
</dbReference>
<dbReference type="GO" id="GO:0004563">
    <property type="term" value="F:beta-N-acetylhexosaminidase activity"/>
    <property type="evidence" value="ECO:0007669"/>
    <property type="project" value="UniProtKB-EC"/>
</dbReference>
<evidence type="ECO:0000256" key="2">
    <source>
        <dbReference type="ARBA" id="ARBA00006285"/>
    </source>
</evidence>
<dbReference type="SUPFAM" id="SSF55545">
    <property type="entry name" value="beta-N-acetylhexosaminidase-like domain"/>
    <property type="match status" value="1"/>
</dbReference>
<dbReference type="SUPFAM" id="SSF51445">
    <property type="entry name" value="(Trans)glycosidases"/>
    <property type="match status" value="1"/>
</dbReference>